<proteinExistence type="predicted"/>
<accession>A0A183MCN3</accession>
<evidence type="ECO:0000313" key="1">
    <source>
        <dbReference type="EMBL" id="VDP08628.1"/>
    </source>
</evidence>
<dbReference type="Proteomes" id="UP000277204">
    <property type="component" value="Unassembled WGS sequence"/>
</dbReference>
<dbReference type="InterPro" id="IPR045609">
    <property type="entry name" value="DUF6451"/>
</dbReference>
<dbReference type="AlphaFoldDB" id="A0A183MCN3"/>
<organism evidence="1 2">
    <name type="scientific">Schistosoma margrebowiei</name>
    <dbReference type="NCBI Taxonomy" id="48269"/>
    <lineage>
        <taxon>Eukaryota</taxon>
        <taxon>Metazoa</taxon>
        <taxon>Spiralia</taxon>
        <taxon>Lophotrochozoa</taxon>
        <taxon>Platyhelminthes</taxon>
        <taxon>Trematoda</taxon>
        <taxon>Digenea</taxon>
        <taxon>Strigeidida</taxon>
        <taxon>Schistosomatoidea</taxon>
        <taxon>Schistosomatidae</taxon>
        <taxon>Schistosoma</taxon>
    </lineage>
</organism>
<dbReference type="Pfam" id="PF20049">
    <property type="entry name" value="DUF6451"/>
    <property type="match status" value="1"/>
</dbReference>
<sequence>MDVAGWRPNLSEVSHTILIERFLCYPIYLSGITDEHGGSDTDVKTRNGKARAAYLQLKNTWNSKQLSTNTKVGILNTNVKTVLLYEAETWRTTKATIQKIQMLTLAYAKYFGSAGQRLSATNAPWDRTNQVPVEEEALE</sequence>
<keyword evidence="2" id="KW-1185">Reference proteome</keyword>
<dbReference type="EMBL" id="UZAI01011280">
    <property type="protein sequence ID" value="VDP08628.1"/>
    <property type="molecule type" value="Genomic_DNA"/>
</dbReference>
<feature type="non-terminal residue" evidence="1">
    <location>
        <position position="139"/>
    </location>
</feature>
<name>A0A183MCN3_9TREM</name>
<gene>
    <name evidence="1" type="ORF">SMRZ_LOCUS13808</name>
</gene>
<protein>
    <submittedName>
        <fullName evidence="1">Uncharacterized protein</fullName>
    </submittedName>
</protein>
<evidence type="ECO:0000313" key="2">
    <source>
        <dbReference type="Proteomes" id="UP000277204"/>
    </source>
</evidence>
<reference evidence="1 2" key="1">
    <citation type="submission" date="2018-11" db="EMBL/GenBank/DDBJ databases">
        <authorList>
            <consortium name="Pathogen Informatics"/>
        </authorList>
    </citation>
    <scope>NUCLEOTIDE SEQUENCE [LARGE SCALE GENOMIC DNA]</scope>
    <source>
        <strain evidence="1 2">Zambia</strain>
    </source>
</reference>